<dbReference type="KEGG" id="fcy:FRACYDRAFT_241404"/>
<protein>
    <submittedName>
        <fullName evidence="2">Uncharacterized protein</fullName>
    </submittedName>
</protein>
<feature type="compositionally biased region" description="Basic residues" evidence="1">
    <location>
        <begin position="1"/>
        <end position="14"/>
    </location>
</feature>
<dbReference type="AlphaFoldDB" id="A0A1E7F9L2"/>
<keyword evidence="3" id="KW-1185">Reference proteome</keyword>
<gene>
    <name evidence="2" type="ORF">FRACYDRAFT_241404</name>
</gene>
<name>A0A1E7F9L2_9STRA</name>
<evidence type="ECO:0000313" key="3">
    <source>
        <dbReference type="Proteomes" id="UP000095751"/>
    </source>
</evidence>
<accession>A0A1E7F9L2</accession>
<dbReference type="Proteomes" id="UP000095751">
    <property type="component" value="Unassembled WGS sequence"/>
</dbReference>
<evidence type="ECO:0000313" key="2">
    <source>
        <dbReference type="EMBL" id="OEU14847.1"/>
    </source>
</evidence>
<proteinExistence type="predicted"/>
<organism evidence="2 3">
    <name type="scientific">Fragilariopsis cylindrus CCMP1102</name>
    <dbReference type="NCBI Taxonomy" id="635003"/>
    <lineage>
        <taxon>Eukaryota</taxon>
        <taxon>Sar</taxon>
        <taxon>Stramenopiles</taxon>
        <taxon>Ochrophyta</taxon>
        <taxon>Bacillariophyta</taxon>
        <taxon>Bacillariophyceae</taxon>
        <taxon>Bacillariophycidae</taxon>
        <taxon>Bacillariales</taxon>
        <taxon>Bacillariaceae</taxon>
        <taxon>Fragilariopsis</taxon>
    </lineage>
</organism>
<reference evidence="2 3" key="1">
    <citation type="submission" date="2016-09" db="EMBL/GenBank/DDBJ databases">
        <title>Extensive genetic diversity and differential bi-allelic expression allows diatom success in the polar Southern Ocean.</title>
        <authorList>
            <consortium name="DOE Joint Genome Institute"/>
            <person name="Mock T."/>
            <person name="Otillar R.P."/>
            <person name="Strauss J."/>
            <person name="Dupont C."/>
            <person name="Frickenhaus S."/>
            <person name="Maumus F."/>
            <person name="Mcmullan M."/>
            <person name="Sanges R."/>
            <person name="Schmutz J."/>
            <person name="Toseland A."/>
            <person name="Valas R."/>
            <person name="Veluchamy A."/>
            <person name="Ward B.J."/>
            <person name="Allen A."/>
            <person name="Barry K."/>
            <person name="Falciatore A."/>
            <person name="Ferrante M."/>
            <person name="Fortunato A.E."/>
            <person name="Gloeckner G."/>
            <person name="Gruber A."/>
            <person name="Hipkin R."/>
            <person name="Janech M."/>
            <person name="Kroth P."/>
            <person name="Leese F."/>
            <person name="Lindquist E."/>
            <person name="Lyon B.R."/>
            <person name="Martin J."/>
            <person name="Mayer C."/>
            <person name="Parker M."/>
            <person name="Quesneville H."/>
            <person name="Raymond J."/>
            <person name="Uhlig C."/>
            <person name="Valentin K.U."/>
            <person name="Worden A.Z."/>
            <person name="Armbrust E.V."/>
            <person name="Bowler C."/>
            <person name="Green B."/>
            <person name="Moulton V."/>
            <person name="Van Oosterhout C."/>
            <person name="Grigoriev I."/>
        </authorList>
    </citation>
    <scope>NUCLEOTIDE SEQUENCE [LARGE SCALE GENOMIC DNA]</scope>
    <source>
        <strain evidence="2 3">CCMP1102</strain>
    </source>
</reference>
<dbReference type="InParanoid" id="A0A1E7F9L2"/>
<feature type="region of interest" description="Disordered" evidence="1">
    <location>
        <begin position="1"/>
        <end position="29"/>
    </location>
</feature>
<sequence length="364" mass="41504">MRTIKGRGSNKRRKIKDDSIGTISSNEHPSTIPQSVLRILANNGCVDVHDLGTLAQTNKSMRKVIRKDKKELFILAFQQTYGIPRHIQEKIGRRCLLKQLGKKTIRTQKPSFPQIPLPNLTEDDFMLTGELYFNNRNGNHRPRLVRGFCITGEKLSEFFEEDSWEIEHKFDDPINLSNAEIRQDDCTYWGGEPGYVSVGPSYESLKMLANCVNIRLVRFSDMKSCCIHNGTCRRPVLRTLPTLKPLDRSKSAKYIAKLGDINKLDFDVGTQAGFADLHSDRIHPPFQSTLRAAEIGMRFPYNYFFNVELELIATPERKIAIAGFSLQVHKEVNEDGDCHPFDETDEFPNNGVTIGHLLSELYCK</sequence>
<dbReference type="EMBL" id="KV784360">
    <property type="protein sequence ID" value="OEU14847.1"/>
    <property type="molecule type" value="Genomic_DNA"/>
</dbReference>
<evidence type="ECO:0000256" key="1">
    <source>
        <dbReference type="SAM" id="MobiDB-lite"/>
    </source>
</evidence>